<protein>
    <submittedName>
        <fullName evidence="2">Uncharacterized protein</fullName>
    </submittedName>
</protein>
<sequence length="341" mass="38222">MSDDILCGDQRHVLMQNTSYTAHREFLNAHEWVRSGSADIVADALEAHAIDGTERSNSAKIIVVGRVMANPRLLKLGNVGNYNDRFMRLYHAKWVLHLSKPMHTLFERDWEESMHHLLALEERVATTKGVNMLIHHEEDGSINLRMTAPCFVSNTVEEDDPALKRYMRQVDHQYEEDMKELNPWWKLNILKITNAKGKVIPPGASYSMEGSLVEVTFTIKHYYISTSKTDSFSAIISSARIMVSGLRREEAKEAYDSFIKNGATTDAPVGVEASSSVISSKDVDEGTTATLTSESEEGTTSRGIEKGTETEMKEDLEDDNSRKRKGRGGTERSAKKAKTHG</sequence>
<feature type="compositionally biased region" description="Low complexity" evidence="1">
    <location>
        <begin position="286"/>
        <end position="302"/>
    </location>
</feature>
<dbReference type="AlphaFoldDB" id="A0AA39P1R0"/>
<reference evidence="2" key="1">
    <citation type="submission" date="2023-06" db="EMBL/GenBank/DDBJ databases">
        <authorList>
            <consortium name="Lawrence Berkeley National Laboratory"/>
            <person name="Ahrendt S."/>
            <person name="Sahu N."/>
            <person name="Indic B."/>
            <person name="Wong-Bajracharya J."/>
            <person name="Merenyi Z."/>
            <person name="Ke H.-M."/>
            <person name="Monk M."/>
            <person name="Kocsube S."/>
            <person name="Drula E."/>
            <person name="Lipzen A."/>
            <person name="Balint B."/>
            <person name="Henrissat B."/>
            <person name="Andreopoulos B."/>
            <person name="Martin F.M."/>
            <person name="Harder C.B."/>
            <person name="Rigling D."/>
            <person name="Ford K.L."/>
            <person name="Foster G.D."/>
            <person name="Pangilinan J."/>
            <person name="Papanicolaou A."/>
            <person name="Barry K."/>
            <person name="LaButti K."/>
            <person name="Viragh M."/>
            <person name="Koriabine M."/>
            <person name="Yan M."/>
            <person name="Riley R."/>
            <person name="Champramary S."/>
            <person name="Plett K.L."/>
            <person name="Tsai I.J."/>
            <person name="Slot J."/>
            <person name="Sipos G."/>
            <person name="Plett J."/>
            <person name="Nagy L.G."/>
            <person name="Grigoriev I.V."/>
        </authorList>
    </citation>
    <scope>NUCLEOTIDE SEQUENCE</scope>
    <source>
        <strain evidence="2">HWK02</strain>
    </source>
</reference>
<evidence type="ECO:0000256" key="1">
    <source>
        <dbReference type="SAM" id="MobiDB-lite"/>
    </source>
</evidence>
<feature type="compositionally biased region" description="Basic and acidic residues" evidence="1">
    <location>
        <begin position="303"/>
        <end position="313"/>
    </location>
</feature>
<dbReference type="Proteomes" id="UP001175228">
    <property type="component" value="Unassembled WGS sequence"/>
</dbReference>
<gene>
    <name evidence="2" type="ORF">EDD18DRAFT_1387137</name>
</gene>
<evidence type="ECO:0000313" key="2">
    <source>
        <dbReference type="EMBL" id="KAK0475951.1"/>
    </source>
</evidence>
<feature type="region of interest" description="Disordered" evidence="1">
    <location>
        <begin position="275"/>
        <end position="341"/>
    </location>
</feature>
<dbReference type="EMBL" id="JAUEPU010000140">
    <property type="protein sequence ID" value="KAK0475951.1"/>
    <property type="molecule type" value="Genomic_DNA"/>
</dbReference>
<name>A0AA39P1R0_9AGAR</name>
<keyword evidence="3" id="KW-1185">Reference proteome</keyword>
<proteinExistence type="predicted"/>
<evidence type="ECO:0000313" key="3">
    <source>
        <dbReference type="Proteomes" id="UP001175228"/>
    </source>
</evidence>
<comment type="caution">
    <text evidence="2">The sequence shown here is derived from an EMBL/GenBank/DDBJ whole genome shotgun (WGS) entry which is preliminary data.</text>
</comment>
<organism evidence="2 3">
    <name type="scientific">Armillaria luteobubalina</name>
    <dbReference type="NCBI Taxonomy" id="153913"/>
    <lineage>
        <taxon>Eukaryota</taxon>
        <taxon>Fungi</taxon>
        <taxon>Dikarya</taxon>
        <taxon>Basidiomycota</taxon>
        <taxon>Agaricomycotina</taxon>
        <taxon>Agaricomycetes</taxon>
        <taxon>Agaricomycetidae</taxon>
        <taxon>Agaricales</taxon>
        <taxon>Marasmiineae</taxon>
        <taxon>Physalacriaceae</taxon>
        <taxon>Armillaria</taxon>
    </lineage>
</organism>
<accession>A0AA39P1R0</accession>